<dbReference type="InterPro" id="IPR035398">
    <property type="entry name" value="Bac_rhamnosid_C"/>
</dbReference>
<dbReference type="Pfam" id="PF17390">
    <property type="entry name" value="Bac_rhamnosid_C"/>
    <property type="match status" value="1"/>
</dbReference>
<dbReference type="Pfam" id="PF08531">
    <property type="entry name" value="Bac_rhamnosid_N"/>
    <property type="match status" value="1"/>
</dbReference>
<dbReference type="SUPFAM" id="SSF48208">
    <property type="entry name" value="Six-hairpin glycosidases"/>
    <property type="match status" value="1"/>
</dbReference>
<dbReference type="Proteomes" id="UP001157034">
    <property type="component" value="Unassembled WGS sequence"/>
</dbReference>
<reference evidence="10" key="1">
    <citation type="journal article" date="2019" name="Int. J. Syst. Evol. Microbiol.">
        <title>The Global Catalogue of Microorganisms (GCM) 10K type strain sequencing project: providing services to taxonomists for standard genome sequencing and annotation.</title>
        <authorList>
            <consortium name="The Broad Institute Genomics Platform"/>
            <consortium name="The Broad Institute Genome Sequencing Center for Infectious Disease"/>
            <person name="Wu L."/>
            <person name="Ma J."/>
        </authorList>
    </citation>
    <scope>NUCLEOTIDE SEQUENCE [LARGE SCALE GENOMIC DNA]</scope>
    <source>
        <strain evidence="10">NBRC 108894</strain>
    </source>
</reference>
<dbReference type="InterPro" id="IPR035396">
    <property type="entry name" value="Bac_rhamnosid6H"/>
</dbReference>
<dbReference type="EMBL" id="BSVB01000001">
    <property type="protein sequence ID" value="GMA96849.1"/>
    <property type="molecule type" value="Genomic_DNA"/>
</dbReference>
<evidence type="ECO:0000259" key="5">
    <source>
        <dbReference type="Pfam" id="PF05592"/>
    </source>
</evidence>
<feature type="domain" description="Alpha-L-rhamnosidase concanavalin-like" evidence="5">
    <location>
        <begin position="314"/>
        <end position="404"/>
    </location>
</feature>
<evidence type="ECO:0000259" key="6">
    <source>
        <dbReference type="Pfam" id="PF08531"/>
    </source>
</evidence>
<sequence length="1033" mass="110961">MAPGTDADPAAVVAPGRLRLDHQEEDARSPVLATTPRPRLTWQRSRDPVPAERIRVELLDASGSAVWSAVLPPESLHAEPPFDLPPYGAFRWRVRSERNGKVSAWGELAFETGPWSLADWHASWLEVPAGAIIRTGFRARAASLARLYLTGQGVVVARLNGAPVNADRLDPSRTDIGRALYRVFDVGELLVDGRNELDLIVGRGGWHATALLPRVLVQLRIVAPGAAARWVAPDEDAVLVPSEVEADDPFYLERTRAGGGTAPGAPIRRLEAAEATTDAAVPPRRVDPDGSPPVRAQAALTPVEVGRVDGARQFDVGLNIAGRSRVVLESRVPPGTTVTVVHGEHLDERGRIDTTNLTMPYDHGRERQVLTRVCGGRPGEAVEPLFAYHGFRYLEVRGLPDDARIHVTARPFHSELRTRGRVDTDNELIGRLLERAERTALNNVHGVPEDCPTREQAAWTGDMASAADFHFAQFDHAAFAPKWLGDLVTSQGTEGDIPGIAPHVGPAETPADPVWGAALHRVLWNHWLHVGDERVVDAFLPAVRRWGRYQLGRIGSAGIADGFPISYGQDWLALEQTPAELIHSGAVIDSLETLALLEEAAGDPEAAVDWRGHAERLRLRTRQAFLETDGGSGTVSIANGSQGSLAVALESGMLSEGESARAAAQLAELVRERGNRVSSGFALTRSVVRSLAEHGYSAVLLDCLAQPAEPGIGAMLAAGPGTFWENWWIDPRNTGTGSLDHVGLGAPFAAWVWEHVIGVRPTDRGYRRFEVRPAVLFGITRVNATFETPAGAVAVRYRRTGAGFVLELEVPPGSVAVVSLPGRDPIEAGPGRHELTGDALPVPEAVPAPELPRWSAPALAPEPNDERDGLRLDAGARWEPGRGEPAWESADLVCMPVPHAQFGHAVTQVTATEAGEEASIVLRLPEPLPLRGAGFLHAAFDLCSRADAAGARLVLAAHLADGSRRRVETRSWPASWNRVTLDLAGITGALIAVEVGVRAPAMRPLSGSGDGPVSGWPAFHLGEVGLSPRRARW</sequence>
<dbReference type="Gene3D" id="1.50.10.10">
    <property type="match status" value="1"/>
</dbReference>
<protein>
    <recommendedName>
        <fullName evidence="2">alpha-L-rhamnosidase</fullName>
        <ecNumber evidence="2">3.2.1.40</ecNumber>
    </recommendedName>
</protein>
<accession>A0ABQ6KCC3</accession>
<organism evidence="9 10">
    <name type="scientific">Pseudolysinimonas kribbensis</name>
    <dbReference type="NCBI Taxonomy" id="433641"/>
    <lineage>
        <taxon>Bacteria</taxon>
        <taxon>Bacillati</taxon>
        <taxon>Actinomycetota</taxon>
        <taxon>Actinomycetes</taxon>
        <taxon>Micrococcales</taxon>
        <taxon>Microbacteriaceae</taxon>
        <taxon>Pseudolysinimonas</taxon>
    </lineage>
</organism>
<gene>
    <name evidence="9" type="ORF">GCM10025881_36730</name>
</gene>
<evidence type="ECO:0000259" key="7">
    <source>
        <dbReference type="Pfam" id="PF17389"/>
    </source>
</evidence>
<dbReference type="PANTHER" id="PTHR33307:SF6">
    <property type="entry name" value="ALPHA-RHAMNOSIDASE (EUROFUNG)-RELATED"/>
    <property type="match status" value="1"/>
</dbReference>
<feature type="domain" description="Bacterial alpha-L-rhamnosidase N-terminal" evidence="6">
    <location>
        <begin position="144"/>
        <end position="208"/>
    </location>
</feature>
<evidence type="ECO:0000256" key="3">
    <source>
        <dbReference type="ARBA" id="ARBA00022801"/>
    </source>
</evidence>
<evidence type="ECO:0000256" key="1">
    <source>
        <dbReference type="ARBA" id="ARBA00001445"/>
    </source>
</evidence>
<feature type="region of interest" description="Disordered" evidence="4">
    <location>
        <begin position="274"/>
        <end position="295"/>
    </location>
</feature>
<comment type="catalytic activity">
    <reaction evidence="1">
        <text>Hydrolysis of terminal non-reducing alpha-L-rhamnose residues in alpha-L-rhamnosides.</text>
        <dbReference type="EC" id="3.2.1.40"/>
    </reaction>
</comment>
<dbReference type="RefSeq" id="WP_284255341.1">
    <property type="nucleotide sequence ID" value="NZ_BAAAQO010000004.1"/>
</dbReference>
<comment type="caution">
    <text evidence="9">The sequence shown here is derived from an EMBL/GenBank/DDBJ whole genome shotgun (WGS) entry which is preliminary data.</text>
</comment>
<dbReference type="InterPro" id="IPR016007">
    <property type="entry name" value="Alpha_rhamnosid"/>
</dbReference>
<feature type="region of interest" description="Disordered" evidence="4">
    <location>
        <begin position="1"/>
        <end position="30"/>
    </location>
</feature>
<dbReference type="Gene3D" id="2.60.420.10">
    <property type="entry name" value="Maltose phosphorylase, domain 3"/>
    <property type="match status" value="1"/>
</dbReference>
<evidence type="ECO:0000256" key="4">
    <source>
        <dbReference type="SAM" id="MobiDB-lite"/>
    </source>
</evidence>
<evidence type="ECO:0000256" key="2">
    <source>
        <dbReference type="ARBA" id="ARBA00012652"/>
    </source>
</evidence>
<evidence type="ECO:0000313" key="9">
    <source>
        <dbReference type="EMBL" id="GMA96849.1"/>
    </source>
</evidence>
<dbReference type="Pfam" id="PF17389">
    <property type="entry name" value="Bac_rhamnosid6H"/>
    <property type="match status" value="1"/>
</dbReference>
<evidence type="ECO:0000259" key="8">
    <source>
        <dbReference type="Pfam" id="PF17390"/>
    </source>
</evidence>
<dbReference type="InterPro" id="IPR008928">
    <property type="entry name" value="6-hairpin_glycosidase_sf"/>
</dbReference>
<feature type="compositionally biased region" description="Basic and acidic residues" evidence="4">
    <location>
        <begin position="18"/>
        <end position="28"/>
    </location>
</feature>
<dbReference type="Gene3D" id="2.60.120.260">
    <property type="entry name" value="Galactose-binding domain-like"/>
    <property type="match status" value="2"/>
</dbReference>
<evidence type="ECO:0000313" key="10">
    <source>
        <dbReference type="Proteomes" id="UP001157034"/>
    </source>
</evidence>
<dbReference type="InterPro" id="IPR012341">
    <property type="entry name" value="6hp_glycosidase-like_sf"/>
</dbReference>
<proteinExistence type="predicted"/>
<dbReference type="EC" id="3.2.1.40" evidence="2"/>
<keyword evidence="10" id="KW-1185">Reference proteome</keyword>
<dbReference type="PANTHER" id="PTHR33307">
    <property type="entry name" value="ALPHA-RHAMNOSIDASE (EUROFUNG)"/>
    <property type="match status" value="1"/>
</dbReference>
<name>A0ABQ6KCC3_9MICO</name>
<feature type="domain" description="Alpha-L-rhamnosidase C-terminal" evidence="8">
    <location>
        <begin position="758"/>
        <end position="824"/>
    </location>
</feature>
<dbReference type="InterPro" id="IPR013737">
    <property type="entry name" value="Bac_rhamnosid_N"/>
</dbReference>
<dbReference type="InterPro" id="IPR008902">
    <property type="entry name" value="Rhamnosid_concanavalin"/>
</dbReference>
<feature type="domain" description="Alpha-L-rhamnosidase six-hairpin glycosidase" evidence="7">
    <location>
        <begin position="419"/>
        <end position="756"/>
    </location>
</feature>
<keyword evidence="3" id="KW-0378">Hydrolase</keyword>
<dbReference type="Pfam" id="PF05592">
    <property type="entry name" value="Bac_rhamnosid"/>
    <property type="match status" value="1"/>
</dbReference>